<accession>A0A223E6Z6</accession>
<organism evidence="2 3">
    <name type="scientific">Aeribacillus pallidus</name>
    <dbReference type="NCBI Taxonomy" id="33936"/>
    <lineage>
        <taxon>Bacteria</taxon>
        <taxon>Bacillati</taxon>
        <taxon>Bacillota</taxon>
        <taxon>Bacilli</taxon>
        <taxon>Bacillales</taxon>
        <taxon>Bacillaceae</taxon>
        <taxon>Aeribacillus</taxon>
    </lineage>
</organism>
<dbReference type="Pfam" id="PF14191">
    <property type="entry name" value="YodL"/>
    <property type="match status" value="1"/>
</dbReference>
<evidence type="ECO:0000259" key="1">
    <source>
        <dbReference type="Pfam" id="PF14191"/>
    </source>
</evidence>
<sequence length="104" mass="12185">MALNLLKLSNPSTDYDVTIFQTPNIGEKKGYRPVYRLTVRAKNHQEVLKKIFRKFNISEAIPPDYNGRYIWTGDIVFIDEGKNGTKYYKLVTGGWEKIHRIHVR</sequence>
<dbReference type="Proteomes" id="UP000214606">
    <property type="component" value="Chromosome"/>
</dbReference>
<dbReference type="EMBL" id="CP017703">
    <property type="protein sequence ID" value="ASS91009.1"/>
    <property type="molecule type" value="Genomic_DNA"/>
</dbReference>
<evidence type="ECO:0000313" key="2">
    <source>
        <dbReference type="EMBL" id="ASS91009.1"/>
    </source>
</evidence>
<name>A0A163Z2Q9_9BACI</name>
<accession>A0A163Z2Q9</accession>
<dbReference type="AlphaFoldDB" id="A0A163Z2Q9"/>
<proteinExistence type="predicted"/>
<reference evidence="2 3" key="1">
    <citation type="submission" date="2016-10" db="EMBL/GenBank/DDBJ databases">
        <title>The whole genome sequencing and assembly of Aeribacillus pallidus KCTC3564 strain.</title>
        <authorList>
            <person name="Lee Y.-J."/>
            <person name="Park M.-K."/>
            <person name="Yi H."/>
            <person name="Bahn Y.-S."/>
            <person name="Kim J.F."/>
            <person name="Lee D.-W."/>
        </authorList>
    </citation>
    <scope>NUCLEOTIDE SEQUENCE [LARGE SCALE GENOMIC DNA]</scope>
    <source>
        <strain evidence="2 3">KCTC3564</strain>
    </source>
</reference>
<protein>
    <recommendedName>
        <fullName evidence="1">YodL-like domain-containing protein</fullName>
    </recommendedName>
</protein>
<dbReference type="KEGG" id="apak:AP3564_12960"/>
<gene>
    <name evidence="2" type="ORF">AP3564_12960</name>
</gene>
<dbReference type="InterPro" id="IPR025923">
    <property type="entry name" value="YodL-like_dom"/>
</dbReference>
<feature type="domain" description="YodL-like" evidence="1">
    <location>
        <begin position="27"/>
        <end position="88"/>
    </location>
</feature>
<evidence type="ECO:0000313" key="3">
    <source>
        <dbReference type="Proteomes" id="UP000214606"/>
    </source>
</evidence>